<keyword evidence="4 14" id="KW-0547">Nucleotide-binding</keyword>
<evidence type="ECO:0000256" key="10">
    <source>
        <dbReference type="ARBA" id="ARBA00023242"/>
    </source>
</evidence>
<evidence type="ECO:0000256" key="14">
    <source>
        <dbReference type="RuleBase" id="RU000492"/>
    </source>
</evidence>
<evidence type="ECO:0000256" key="3">
    <source>
        <dbReference type="ARBA" id="ARBA00022552"/>
    </source>
</evidence>
<dbReference type="PROSITE" id="PS00039">
    <property type="entry name" value="DEAD_ATP_HELICASE"/>
    <property type="match status" value="1"/>
</dbReference>
<comment type="subunit">
    <text evidence="13">Component of pre-60S ribosomal complexes.</text>
</comment>
<dbReference type="EMBL" id="PUHP01000134">
    <property type="protein sequence ID" value="TQN72914.1"/>
    <property type="molecule type" value="Genomic_DNA"/>
</dbReference>
<dbReference type="SMART" id="SM01178">
    <property type="entry name" value="DUF4217"/>
    <property type="match status" value="1"/>
</dbReference>
<evidence type="ECO:0000256" key="8">
    <source>
        <dbReference type="ARBA" id="ARBA00022884"/>
    </source>
</evidence>
<accession>A0A5Q4C304</accession>
<proteinExistence type="inferred from homology"/>
<dbReference type="CDD" id="cd18787">
    <property type="entry name" value="SF2_C_DEAD"/>
    <property type="match status" value="1"/>
</dbReference>
<dbReference type="CDD" id="cd17960">
    <property type="entry name" value="DEADc_DDX55"/>
    <property type="match status" value="1"/>
</dbReference>
<organism evidence="19 20">
    <name type="scientific">Colletotrichum shisoi</name>
    <dbReference type="NCBI Taxonomy" id="2078593"/>
    <lineage>
        <taxon>Eukaryota</taxon>
        <taxon>Fungi</taxon>
        <taxon>Dikarya</taxon>
        <taxon>Ascomycota</taxon>
        <taxon>Pezizomycotina</taxon>
        <taxon>Sordariomycetes</taxon>
        <taxon>Hypocreomycetidae</taxon>
        <taxon>Glomerellales</taxon>
        <taxon>Glomerellaceae</taxon>
        <taxon>Colletotrichum</taxon>
        <taxon>Colletotrichum destructivum species complex</taxon>
    </lineage>
</organism>
<dbReference type="InterPro" id="IPR000629">
    <property type="entry name" value="RNA-helicase_DEAD-box_CS"/>
</dbReference>
<dbReference type="Pfam" id="PF23681">
    <property type="entry name" value="CTT_SPB4"/>
    <property type="match status" value="1"/>
</dbReference>
<evidence type="ECO:0000313" key="20">
    <source>
        <dbReference type="Proteomes" id="UP000326340"/>
    </source>
</evidence>
<feature type="compositionally biased region" description="Acidic residues" evidence="16">
    <location>
        <begin position="632"/>
        <end position="641"/>
    </location>
</feature>
<dbReference type="Proteomes" id="UP000326340">
    <property type="component" value="Unassembled WGS sequence"/>
</dbReference>
<dbReference type="SUPFAM" id="SSF52540">
    <property type="entry name" value="P-loop containing nucleoside triphosphate hydrolases"/>
    <property type="match status" value="1"/>
</dbReference>
<evidence type="ECO:0000256" key="9">
    <source>
        <dbReference type="ARBA" id="ARBA00023054"/>
    </source>
</evidence>
<sequence>MSSVEKKKDPRSWRGLTPPLAEWILDFVSSQGFQRMTPVQAACLPQFLGNKDVVVEAVTGSGKTLAFLLPVVQKLMRLDEPTKRGHVFSIIVSPTRELAIQIHTVLHSLVGFHPPSAEILPCLKGDEKRPDTKAPVIVPQLLVGGTTTTQQDLSFFVRHSPNVLVSTPGRLVELLASPHVRCTQSSFELLVLDEADRLLDMGFKQDIQRVLGYLPKQRRTGLFSASVSEAVSQIITVGLRNPVKIAVRVKSLRDGGIIEDRKTPVSLQMSYLVTPASQKLPALAKLLENLSPRPQRSIVFLSTCAAVDYFQHLLPTIMPSGFTIVPLHGKLPPKAREKSFSKFVNSVSPSVLICTDIAARGLDIPQVDFVCQVDPPSDPKVFIHRSGRAGRAGRKGLSVVFLQPGHEEDYIPFLEVRKTPIFPLTKPEIVVTEEEANAASEKFRNVLRSDRAFHDKAQRAFVSWVRSYNAHLTTSIFRTKDLDWTDLGKAWGLLRLPRMPETKKWEGDKWLGNEGFDWDNFSYKDKTREAARLAAVEAERNGEKAAAVDEVKRKRKTNEAWSKKVEADDVRTERREKRRRKKEAERMATMTEEEKIKAMELNEMIAEIRRKNQAAQAATAAAAGGKKKKAEGDDEFTGFDD</sequence>
<dbReference type="Gene3D" id="3.40.50.300">
    <property type="entry name" value="P-loop containing nucleotide triphosphate hydrolases"/>
    <property type="match status" value="2"/>
</dbReference>
<dbReference type="GO" id="GO:0005730">
    <property type="term" value="C:nucleolus"/>
    <property type="evidence" value="ECO:0007669"/>
    <property type="project" value="UniProtKB-SubCell"/>
</dbReference>
<dbReference type="Pfam" id="PF13959">
    <property type="entry name" value="CTE_SPB4"/>
    <property type="match status" value="1"/>
</dbReference>
<keyword evidence="8 15" id="KW-0694">RNA-binding</keyword>
<gene>
    <name evidence="19" type="primary">SPB4</name>
    <name evidence="19" type="ORF">CSHISOI_02555</name>
</gene>
<evidence type="ECO:0000256" key="12">
    <source>
        <dbReference type="ARBA" id="ARBA00038002"/>
    </source>
</evidence>
<evidence type="ECO:0000259" key="18">
    <source>
        <dbReference type="PROSITE" id="PS51194"/>
    </source>
</evidence>
<keyword evidence="3" id="KW-0698">rRNA processing</keyword>
<dbReference type="Pfam" id="PF00271">
    <property type="entry name" value="Helicase_C"/>
    <property type="match status" value="1"/>
</dbReference>
<dbReference type="GO" id="GO:0003723">
    <property type="term" value="F:RNA binding"/>
    <property type="evidence" value="ECO:0007669"/>
    <property type="project" value="UniProtKB-UniRule"/>
</dbReference>
<dbReference type="OrthoDB" id="7396459at2759"/>
<keyword evidence="7 14" id="KW-0067">ATP-binding</keyword>
<feature type="domain" description="Helicase C-terminal" evidence="18">
    <location>
        <begin position="282"/>
        <end position="437"/>
    </location>
</feature>
<comment type="subcellular location">
    <subcellularLocation>
        <location evidence="1">Nucleus</location>
        <location evidence="1">Nucleolus</location>
    </subcellularLocation>
</comment>
<evidence type="ECO:0000256" key="2">
    <source>
        <dbReference type="ARBA" id="ARBA00022517"/>
    </source>
</evidence>
<dbReference type="GO" id="GO:0016787">
    <property type="term" value="F:hydrolase activity"/>
    <property type="evidence" value="ECO:0007669"/>
    <property type="project" value="UniProtKB-KW"/>
</dbReference>
<evidence type="ECO:0000259" key="17">
    <source>
        <dbReference type="PROSITE" id="PS51192"/>
    </source>
</evidence>
<comment type="catalytic activity">
    <reaction evidence="15">
        <text>ATP + H2O = ADP + phosphate + H(+)</text>
        <dbReference type="Rhea" id="RHEA:13065"/>
        <dbReference type="ChEBI" id="CHEBI:15377"/>
        <dbReference type="ChEBI" id="CHEBI:15378"/>
        <dbReference type="ChEBI" id="CHEBI:30616"/>
        <dbReference type="ChEBI" id="CHEBI:43474"/>
        <dbReference type="ChEBI" id="CHEBI:456216"/>
        <dbReference type="EC" id="3.6.4.13"/>
    </reaction>
</comment>
<evidence type="ECO:0000256" key="5">
    <source>
        <dbReference type="ARBA" id="ARBA00022801"/>
    </source>
</evidence>
<keyword evidence="6 14" id="KW-0347">Helicase</keyword>
<comment type="function">
    <text evidence="15">RNA helicase.</text>
</comment>
<protein>
    <recommendedName>
        <fullName evidence="15">ATP-dependent RNA helicase</fullName>
        <ecNumber evidence="15">3.6.4.13</ecNumber>
    </recommendedName>
</protein>
<comment type="similarity">
    <text evidence="12">Belongs to the DEAD box helicase family. DDX55/SPB4 subfamily.</text>
</comment>
<dbReference type="InterPro" id="IPR011545">
    <property type="entry name" value="DEAD/DEAH_box_helicase_dom"/>
</dbReference>
<keyword evidence="20" id="KW-1185">Reference proteome</keyword>
<dbReference type="InterPro" id="IPR025313">
    <property type="entry name" value="SPB4-like_CTE"/>
</dbReference>
<dbReference type="GO" id="GO:0003724">
    <property type="term" value="F:RNA helicase activity"/>
    <property type="evidence" value="ECO:0007669"/>
    <property type="project" value="UniProtKB-EC"/>
</dbReference>
<keyword evidence="2" id="KW-0690">Ribosome biogenesis</keyword>
<keyword evidence="10" id="KW-0539">Nucleus</keyword>
<evidence type="ECO:0000256" key="4">
    <source>
        <dbReference type="ARBA" id="ARBA00022741"/>
    </source>
</evidence>
<dbReference type="InterPro" id="IPR001650">
    <property type="entry name" value="Helicase_C-like"/>
</dbReference>
<dbReference type="PROSITE" id="PS51192">
    <property type="entry name" value="HELICASE_ATP_BIND_1"/>
    <property type="match status" value="1"/>
</dbReference>
<dbReference type="AlphaFoldDB" id="A0A5Q4C304"/>
<dbReference type="InterPro" id="IPR014001">
    <property type="entry name" value="Helicase_ATP-bd"/>
</dbReference>
<comment type="function">
    <text evidence="11">ATP-binding RNA helicase involved in the biogenesis of 60S ribosomal subunits. Binds 90S pre-ribosomal particles and dissociates from pre-60S ribosomal particles after processing of 27SB pre-rRNA. Required for the normal formation of 18S rRNA through the processing of pre-rRNAs at sites A0, A1 and A2, and the normal formation of 25S and 5.8S rRNAs through the processing of pre-rRNAs at sites C1 and C2.</text>
</comment>
<evidence type="ECO:0000256" key="1">
    <source>
        <dbReference type="ARBA" id="ARBA00004604"/>
    </source>
</evidence>
<feature type="domain" description="Helicase ATP-binding" evidence="17">
    <location>
        <begin position="44"/>
        <end position="245"/>
    </location>
</feature>
<feature type="region of interest" description="Disordered" evidence="16">
    <location>
        <begin position="618"/>
        <end position="641"/>
    </location>
</feature>
<dbReference type="PROSITE" id="PS51194">
    <property type="entry name" value="HELICASE_CTER"/>
    <property type="match status" value="1"/>
</dbReference>
<evidence type="ECO:0000256" key="11">
    <source>
        <dbReference type="ARBA" id="ARBA00037566"/>
    </source>
</evidence>
<name>A0A5Q4C304_9PEZI</name>
<dbReference type="GO" id="GO:0006364">
    <property type="term" value="P:rRNA processing"/>
    <property type="evidence" value="ECO:0007669"/>
    <property type="project" value="UniProtKB-KW"/>
</dbReference>
<dbReference type="GO" id="GO:0005524">
    <property type="term" value="F:ATP binding"/>
    <property type="evidence" value="ECO:0007669"/>
    <property type="project" value="UniProtKB-UniRule"/>
</dbReference>
<evidence type="ECO:0000256" key="6">
    <source>
        <dbReference type="ARBA" id="ARBA00022806"/>
    </source>
</evidence>
<evidence type="ECO:0000256" key="7">
    <source>
        <dbReference type="ARBA" id="ARBA00022840"/>
    </source>
</evidence>
<dbReference type="EC" id="3.6.4.13" evidence="15"/>
<evidence type="ECO:0000256" key="15">
    <source>
        <dbReference type="RuleBase" id="RU365068"/>
    </source>
</evidence>
<reference evidence="19 20" key="1">
    <citation type="journal article" date="2019" name="Sci. Rep.">
        <title>Colletotrichum shisoi sp. nov., an anthracnose pathogen of Perilla frutescens in Japan: molecular phylogenetic, morphological and genomic evidence.</title>
        <authorList>
            <person name="Gan P."/>
            <person name="Tsushima A."/>
            <person name="Hiroyama R."/>
            <person name="Narusaka M."/>
            <person name="Takano Y."/>
            <person name="Narusaka Y."/>
            <person name="Kawaradani M."/>
            <person name="Damm U."/>
            <person name="Shirasu K."/>
        </authorList>
    </citation>
    <scope>NUCLEOTIDE SEQUENCE [LARGE SCALE GENOMIC DNA]</scope>
    <source>
        <strain evidence="19 20">PG-2018a</strain>
    </source>
</reference>
<dbReference type="SMART" id="SM00490">
    <property type="entry name" value="HELICc"/>
    <property type="match status" value="1"/>
</dbReference>
<dbReference type="InterPro" id="IPR027417">
    <property type="entry name" value="P-loop_NTPase"/>
</dbReference>
<keyword evidence="9" id="KW-0175">Coiled coil</keyword>
<evidence type="ECO:0000313" key="19">
    <source>
        <dbReference type="EMBL" id="TQN72914.1"/>
    </source>
</evidence>
<evidence type="ECO:0000256" key="16">
    <source>
        <dbReference type="SAM" id="MobiDB-lite"/>
    </source>
</evidence>
<comment type="domain">
    <text evidence="15">The Q motif is unique to and characteristic of the DEAD box family of RNA helicases and controls ATP binding and hydrolysis.</text>
</comment>
<keyword evidence="5 14" id="KW-0378">Hydrolase</keyword>
<dbReference type="PANTHER" id="PTHR24031">
    <property type="entry name" value="RNA HELICASE"/>
    <property type="match status" value="1"/>
</dbReference>
<dbReference type="InterPro" id="IPR056330">
    <property type="entry name" value="CTT_SPB4"/>
</dbReference>
<comment type="caution">
    <text evidence="19">The sequence shown here is derived from an EMBL/GenBank/DDBJ whole genome shotgun (WGS) entry which is preliminary data.</text>
</comment>
<dbReference type="Pfam" id="PF00270">
    <property type="entry name" value="DEAD"/>
    <property type="match status" value="1"/>
</dbReference>
<dbReference type="SMART" id="SM00487">
    <property type="entry name" value="DEXDc"/>
    <property type="match status" value="1"/>
</dbReference>
<evidence type="ECO:0000256" key="13">
    <source>
        <dbReference type="ARBA" id="ARBA00038757"/>
    </source>
</evidence>